<accession>A0A8J4CGR1</accession>
<dbReference type="GO" id="GO:0016787">
    <property type="term" value="F:hydrolase activity"/>
    <property type="evidence" value="ECO:0007669"/>
    <property type="project" value="UniProtKB-KW"/>
</dbReference>
<feature type="domain" description="Helicase ATP-binding" evidence="8">
    <location>
        <begin position="106"/>
        <end position="284"/>
    </location>
</feature>
<proteinExistence type="inferred from homology"/>
<evidence type="ECO:0000256" key="7">
    <source>
        <dbReference type="PROSITE-ProRule" id="PRU00552"/>
    </source>
</evidence>
<keyword evidence="3" id="KW-0378">Hydrolase</keyword>
<evidence type="ECO:0000256" key="6">
    <source>
        <dbReference type="ARBA" id="ARBA00038511"/>
    </source>
</evidence>
<dbReference type="Pfam" id="PF00270">
    <property type="entry name" value="DEAD"/>
    <property type="match status" value="1"/>
</dbReference>
<sequence length="819" mass="86356">MDDAEWARLVTSGKLSKGEKLVAVDHSTINYPPFRKNFYIEVAELTKLSDVERAELRKEMDGIKVRGKSIPAPIRAWTQAGMSSRLLDVLKKRGFDRPLPIQAQALPIIMSGRDCIGIAKTGSGKTMAFVLPMMRHIKDQPPLQQGDGPVALVIAPTRELVAQIAKEAKAFGKPLGLNALAVFGGSGVANQISELKRGVEIVACTPGRMIDLLVTSNGKITNLRRVTYLVLDEADRMFDMGFEPQITRIVQNIRPDRQTVMFSATFPRQVEVLARKILNDPVEIQVGGRSVVNENITQFVEIRPEKERFHRLLEILGEWYERGKLLIFVDKQESCDNLFRDLLRYGYPCLSLHGGKDQSDRESTIADFKGAVCNILVATSIAARGLDVKDLVLVVNYDVPNHHEDYVHRVGRTGRAGAKGTAITFIGPDEERYAPDLVKALRESGAAVPQDLQALADSFHTKHKAGLVKAHGSGYGGSGFKFDTNEEERFRVDKKAKAKAMGLEVEGEEDAEEAALDAAVAALEADDIRPISAAKAAANAAAAAAAGGPINPADSVSAVVAAAREKLAEAAKAGLIPAPAAALVASATTAAGGAPQAQSAAGAAAAAAAATSNSLLAAAQQVAAKLTAQVTAGVPLSATGPLPLGVPSGFGVTGAAASGPVPAAAPLAPGSGMAAISADALARAAAIAAKFGGTISMPGAAAAGATTGRAGATVAPLTAGFEVELEINDFPQHARWKITHRETMNQINELTGAALTVRGTYVPPGRPTPEGERKLYLLIEGPTEGHVKKAKAEIKKIIEETTEKVMRRDAPAAGRYSVM</sequence>
<evidence type="ECO:0000256" key="4">
    <source>
        <dbReference type="ARBA" id="ARBA00022806"/>
    </source>
</evidence>
<keyword evidence="4" id="KW-0347">Helicase</keyword>
<dbReference type="CDD" id="cd22475">
    <property type="entry name" value="KH-I_AtRH42_like"/>
    <property type="match status" value="1"/>
</dbReference>
<dbReference type="PROSITE" id="PS51192">
    <property type="entry name" value="HELICASE_ATP_BIND_1"/>
    <property type="match status" value="1"/>
</dbReference>
<dbReference type="CDD" id="cd18787">
    <property type="entry name" value="SF2_C_DEAD"/>
    <property type="match status" value="1"/>
</dbReference>
<dbReference type="SUPFAM" id="SSF54791">
    <property type="entry name" value="Eukaryotic type KH-domain (KH-domain type I)"/>
    <property type="match status" value="1"/>
</dbReference>
<comment type="similarity">
    <text evidence="6">Belongs to the DEAD box helicase family. DDX46/PRP5 subfamily.</text>
</comment>
<evidence type="ECO:0000259" key="9">
    <source>
        <dbReference type="PROSITE" id="PS51194"/>
    </source>
</evidence>
<keyword evidence="5" id="KW-0067">ATP-binding</keyword>
<dbReference type="SMART" id="SM00490">
    <property type="entry name" value="HELICc"/>
    <property type="match status" value="1"/>
</dbReference>
<dbReference type="OrthoDB" id="196131at2759"/>
<reference evidence="11" key="1">
    <citation type="journal article" date="2021" name="Proc. Natl. Acad. Sci. U.S.A.">
        <title>Three genomes in the algal genus Volvox reveal the fate of a haploid sex-determining region after a transition to homothallism.</title>
        <authorList>
            <person name="Yamamoto K."/>
            <person name="Hamaji T."/>
            <person name="Kawai-Toyooka H."/>
            <person name="Matsuzaki R."/>
            <person name="Takahashi F."/>
            <person name="Nishimura Y."/>
            <person name="Kawachi M."/>
            <person name="Noguchi H."/>
            <person name="Minakuchi Y."/>
            <person name="Umen J.G."/>
            <person name="Toyoda A."/>
            <person name="Nozaki H."/>
        </authorList>
    </citation>
    <scope>NUCLEOTIDE SEQUENCE</scope>
    <source>
        <strain evidence="11">NIES-3786</strain>
    </source>
</reference>
<evidence type="ECO:0000256" key="5">
    <source>
        <dbReference type="ARBA" id="ARBA00022840"/>
    </source>
</evidence>
<dbReference type="Gene3D" id="3.30.1370.10">
    <property type="entry name" value="K Homology domain, type 1"/>
    <property type="match status" value="1"/>
</dbReference>
<dbReference type="InterPro" id="IPR056149">
    <property type="entry name" value="PRP5/DDX46/KHDC4_KH"/>
</dbReference>
<name>A0A8J4CGR1_9CHLO</name>
<evidence type="ECO:0000259" key="8">
    <source>
        <dbReference type="PROSITE" id="PS51192"/>
    </source>
</evidence>
<dbReference type="EC" id="3.6.4.13" evidence="1"/>
<gene>
    <name evidence="11" type="ORF">Vretifemale_9037</name>
</gene>
<dbReference type="Pfam" id="PF23469">
    <property type="entry name" value="KH_12"/>
    <property type="match status" value="1"/>
</dbReference>
<dbReference type="AlphaFoldDB" id="A0A8J4CGR1"/>
<dbReference type="InterPro" id="IPR001650">
    <property type="entry name" value="Helicase_C-like"/>
</dbReference>
<dbReference type="InterPro" id="IPR011545">
    <property type="entry name" value="DEAD/DEAH_box_helicase_dom"/>
</dbReference>
<dbReference type="GO" id="GO:0005524">
    <property type="term" value="F:ATP binding"/>
    <property type="evidence" value="ECO:0007669"/>
    <property type="project" value="UniProtKB-KW"/>
</dbReference>
<dbReference type="SUPFAM" id="SSF52540">
    <property type="entry name" value="P-loop containing nucleoside triphosphate hydrolases"/>
    <property type="match status" value="1"/>
</dbReference>
<comment type="caution">
    <text evidence="11">The sequence shown here is derived from an EMBL/GenBank/DDBJ whole genome shotgun (WGS) entry which is preliminary data.</text>
</comment>
<keyword evidence="2" id="KW-0547">Nucleotide-binding</keyword>
<dbReference type="FunFam" id="3.40.50.300:FF:000079">
    <property type="entry name" value="probable ATP-dependent RNA helicase DDX17"/>
    <property type="match status" value="1"/>
</dbReference>
<feature type="domain" description="Helicase C-terminal" evidence="9">
    <location>
        <begin position="295"/>
        <end position="456"/>
    </location>
</feature>
<keyword evidence="12" id="KW-1185">Reference proteome</keyword>
<dbReference type="EMBL" id="BNCP01000016">
    <property type="protein sequence ID" value="GIL79866.1"/>
    <property type="molecule type" value="Genomic_DNA"/>
</dbReference>
<feature type="domain" description="DEAD-box RNA helicase Q" evidence="10">
    <location>
        <begin position="75"/>
        <end position="103"/>
    </location>
</feature>
<evidence type="ECO:0000256" key="1">
    <source>
        <dbReference type="ARBA" id="ARBA00012552"/>
    </source>
</evidence>
<dbReference type="InterPro" id="IPR036612">
    <property type="entry name" value="KH_dom_type_1_sf"/>
</dbReference>
<dbReference type="PROSITE" id="PS51194">
    <property type="entry name" value="HELICASE_CTER"/>
    <property type="match status" value="1"/>
</dbReference>
<dbReference type="GO" id="GO:0003724">
    <property type="term" value="F:RNA helicase activity"/>
    <property type="evidence" value="ECO:0007669"/>
    <property type="project" value="UniProtKB-EC"/>
</dbReference>
<dbReference type="Pfam" id="PF00271">
    <property type="entry name" value="Helicase_C"/>
    <property type="match status" value="1"/>
</dbReference>
<dbReference type="InterPro" id="IPR000629">
    <property type="entry name" value="RNA-helicase_DEAD-box_CS"/>
</dbReference>
<dbReference type="PROSITE" id="PS00039">
    <property type="entry name" value="DEAD_ATP_HELICASE"/>
    <property type="match status" value="1"/>
</dbReference>
<dbReference type="CDD" id="cd17953">
    <property type="entry name" value="DEADc_DDX46"/>
    <property type="match status" value="1"/>
</dbReference>
<feature type="short sequence motif" description="Q motif" evidence="7">
    <location>
        <begin position="75"/>
        <end position="103"/>
    </location>
</feature>
<dbReference type="InterPro" id="IPR014001">
    <property type="entry name" value="Helicase_ATP-bd"/>
</dbReference>
<dbReference type="GO" id="GO:0003723">
    <property type="term" value="F:RNA binding"/>
    <property type="evidence" value="ECO:0007669"/>
    <property type="project" value="InterPro"/>
</dbReference>
<evidence type="ECO:0000313" key="11">
    <source>
        <dbReference type="EMBL" id="GIL79866.1"/>
    </source>
</evidence>
<dbReference type="InterPro" id="IPR027417">
    <property type="entry name" value="P-loop_NTPase"/>
</dbReference>
<organism evidence="11 12">
    <name type="scientific">Volvox reticuliferus</name>
    <dbReference type="NCBI Taxonomy" id="1737510"/>
    <lineage>
        <taxon>Eukaryota</taxon>
        <taxon>Viridiplantae</taxon>
        <taxon>Chlorophyta</taxon>
        <taxon>core chlorophytes</taxon>
        <taxon>Chlorophyceae</taxon>
        <taxon>CS clade</taxon>
        <taxon>Chlamydomonadales</taxon>
        <taxon>Volvocaceae</taxon>
        <taxon>Volvox</taxon>
    </lineage>
</organism>
<dbReference type="PROSITE" id="PS51195">
    <property type="entry name" value="Q_MOTIF"/>
    <property type="match status" value="1"/>
</dbReference>
<dbReference type="SMART" id="SM00487">
    <property type="entry name" value="DEXDc"/>
    <property type="match status" value="1"/>
</dbReference>
<evidence type="ECO:0000313" key="12">
    <source>
        <dbReference type="Proteomes" id="UP000747110"/>
    </source>
</evidence>
<protein>
    <recommendedName>
        <fullName evidence="1">RNA helicase</fullName>
        <ecNumber evidence="1">3.6.4.13</ecNumber>
    </recommendedName>
</protein>
<dbReference type="Gene3D" id="3.40.50.300">
    <property type="entry name" value="P-loop containing nucleotide triphosphate hydrolases"/>
    <property type="match status" value="2"/>
</dbReference>
<dbReference type="InterPro" id="IPR014014">
    <property type="entry name" value="RNA_helicase_DEAD_Q_motif"/>
</dbReference>
<evidence type="ECO:0000256" key="3">
    <source>
        <dbReference type="ARBA" id="ARBA00022801"/>
    </source>
</evidence>
<dbReference type="Proteomes" id="UP000747110">
    <property type="component" value="Unassembled WGS sequence"/>
</dbReference>
<evidence type="ECO:0000259" key="10">
    <source>
        <dbReference type="PROSITE" id="PS51195"/>
    </source>
</evidence>
<evidence type="ECO:0000256" key="2">
    <source>
        <dbReference type="ARBA" id="ARBA00022741"/>
    </source>
</evidence>
<dbReference type="PANTHER" id="PTHR47958">
    <property type="entry name" value="ATP-DEPENDENT RNA HELICASE DBP3"/>
    <property type="match status" value="1"/>
</dbReference>